<feature type="transmembrane region" description="Helical" evidence="5">
    <location>
        <begin position="287"/>
        <end position="307"/>
    </location>
</feature>
<evidence type="ECO:0000313" key="7">
    <source>
        <dbReference type="EMBL" id="MDR6101172.1"/>
    </source>
</evidence>
<comment type="subcellular location">
    <subcellularLocation>
        <location evidence="1">Membrane</location>
        <topology evidence="1">Multi-pass membrane protein</topology>
    </subcellularLocation>
</comment>
<evidence type="ECO:0000256" key="4">
    <source>
        <dbReference type="ARBA" id="ARBA00023136"/>
    </source>
</evidence>
<dbReference type="PANTHER" id="PTHR32322">
    <property type="entry name" value="INNER MEMBRANE TRANSPORTER"/>
    <property type="match status" value="1"/>
</dbReference>
<evidence type="ECO:0000256" key="3">
    <source>
        <dbReference type="ARBA" id="ARBA00022989"/>
    </source>
</evidence>
<evidence type="ECO:0000256" key="5">
    <source>
        <dbReference type="SAM" id="Phobius"/>
    </source>
</evidence>
<feature type="transmembrane region" description="Helical" evidence="5">
    <location>
        <begin position="84"/>
        <end position="104"/>
    </location>
</feature>
<reference evidence="7" key="1">
    <citation type="submission" date="2023-08" db="EMBL/GenBank/DDBJ databases">
        <title>Functional and genomic diversity of the sorghum phyllosphere microbiome.</title>
        <authorList>
            <person name="Shade A."/>
        </authorList>
    </citation>
    <scope>NUCLEOTIDE SEQUENCE</scope>
    <source>
        <strain evidence="7">SORGH_AS_0974</strain>
    </source>
</reference>
<protein>
    <submittedName>
        <fullName evidence="7">Drug/metabolite transporter (DMT)-like permease</fullName>
    </submittedName>
</protein>
<feature type="transmembrane region" description="Helical" evidence="5">
    <location>
        <begin position="143"/>
        <end position="163"/>
    </location>
</feature>
<keyword evidence="2 5" id="KW-0812">Transmembrane</keyword>
<dbReference type="GO" id="GO:0016020">
    <property type="term" value="C:membrane"/>
    <property type="evidence" value="ECO:0007669"/>
    <property type="project" value="UniProtKB-SubCell"/>
</dbReference>
<sequence>MTESGRLPNCSGITSLAGTINVMKPGQLAAYIFLAVAWGLSFMLVLHVVGAFGWVGAVSLRCFIASITLYLVAKAIGRHLDFSAGWRAFAMVGTTTVAGQLIGLSYATPLIGTAMAAIMVASIPLFSMMIGQFWGLEKMSPQSLLGIAFGILGIVILVGFPAVPITEAFVLGCIACMLGCLCAAFGSNYASRYLKGTGSWEITIGSFFAGGVVTLPLLAVVPVPTIPSLLDIGYLFALAIVMSALTYITYFRLVATIGATKTISVEFVVTVIAVFIGAFALDEPLSAAQFIGAGIIIIGCALVLGVLPARKRAPVVPDL</sequence>
<dbReference type="EMBL" id="JAVIZC010000001">
    <property type="protein sequence ID" value="MDR6101172.1"/>
    <property type="molecule type" value="Genomic_DNA"/>
</dbReference>
<feature type="transmembrane region" description="Helical" evidence="5">
    <location>
        <begin position="169"/>
        <end position="190"/>
    </location>
</feature>
<dbReference type="Proteomes" id="UP001255601">
    <property type="component" value="Unassembled WGS sequence"/>
</dbReference>
<dbReference type="PANTHER" id="PTHR32322:SF9">
    <property type="entry name" value="AMINO-ACID METABOLITE EFFLUX PUMP-RELATED"/>
    <property type="match status" value="1"/>
</dbReference>
<feature type="domain" description="EamA" evidence="6">
    <location>
        <begin position="171"/>
        <end position="304"/>
    </location>
</feature>
<gene>
    <name evidence="7" type="ORF">QE369_001350</name>
</gene>
<feature type="transmembrane region" description="Helical" evidence="5">
    <location>
        <begin position="232"/>
        <end position="251"/>
    </location>
</feature>
<name>A0AAJ2EU85_9HYPH</name>
<feature type="transmembrane region" description="Helical" evidence="5">
    <location>
        <begin position="263"/>
        <end position="281"/>
    </location>
</feature>
<keyword evidence="4 5" id="KW-0472">Membrane</keyword>
<dbReference type="InterPro" id="IPR037185">
    <property type="entry name" value="EmrE-like"/>
</dbReference>
<evidence type="ECO:0000256" key="2">
    <source>
        <dbReference type="ARBA" id="ARBA00022692"/>
    </source>
</evidence>
<feature type="transmembrane region" description="Helical" evidence="5">
    <location>
        <begin position="52"/>
        <end position="72"/>
    </location>
</feature>
<comment type="caution">
    <text evidence="7">The sequence shown here is derived from an EMBL/GenBank/DDBJ whole genome shotgun (WGS) entry which is preliminary data.</text>
</comment>
<evidence type="ECO:0000256" key="1">
    <source>
        <dbReference type="ARBA" id="ARBA00004141"/>
    </source>
</evidence>
<evidence type="ECO:0000313" key="8">
    <source>
        <dbReference type="Proteomes" id="UP001255601"/>
    </source>
</evidence>
<feature type="transmembrane region" description="Helical" evidence="5">
    <location>
        <begin position="202"/>
        <end position="226"/>
    </location>
</feature>
<evidence type="ECO:0000259" key="6">
    <source>
        <dbReference type="Pfam" id="PF00892"/>
    </source>
</evidence>
<proteinExistence type="predicted"/>
<feature type="transmembrane region" description="Helical" evidence="5">
    <location>
        <begin position="110"/>
        <end position="131"/>
    </location>
</feature>
<organism evidence="7 8">
    <name type="scientific">Agrobacterium larrymoorei</name>
    <dbReference type="NCBI Taxonomy" id="160699"/>
    <lineage>
        <taxon>Bacteria</taxon>
        <taxon>Pseudomonadati</taxon>
        <taxon>Pseudomonadota</taxon>
        <taxon>Alphaproteobacteria</taxon>
        <taxon>Hyphomicrobiales</taxon>
        <taxon>Rhizobiaceae</taxon>
        <taxon>Rhizobium/Agrobacterium group</taxon>
        <taxon>Agrobacterium</taxon>
    </lineage>
</organism>
<dbReference type="SUPFAM" id="SSF103481">
    <property type="entry name" value="Multidrug resistance efflux transporter EmrE"/>
    <property type="match status" value="2"/>
</dbReference>
<dbReference type="AlphaFoldDB" id="A0AAJ2EU85"/>
<feature type="transmembrane region" description="Helical" evidence="5">
    <location>
        <begin position="28"/>
        <end position="46"/>
    </location>
</feature>
<keyword evidence="3 5" id="KW-1133">Transmembrane helix</keyword>
<dbReference type="InterPro" id="IPR050638">
    <property type="entry name" value="AA-Vitamin_Transporters"/>
</dbReference>
<feature type="domain" description="EamA" evidence="6">
    <location>
        <begin position="32"/>
        <end position="158"/>
    </location>
</feature>
<accession>A0AAJ2EU85</accession>
<dbReference type="Pfam" id="PF00892">
    <property type="entry name" value="EamA"/>
    <property type="match status" value="2"/>
</dbReference>
<dbReference type="InterPro" id="IPR000620">
    <property type="entry name" value="EamA_dom"/>
</dbReference>